<sequence>MVNCNLAFSQNSKSYYYENEFDLSLPVGEKWSMEIGVGNRGMSQETLEGEKLSGYQHDHLEINQFTKYESSESLVLSLGLRYRFKELFDSSESNEFRVIEQLEFEPVNAVVPLSHRLRLEQRFKEHTIHRMRYEMEFSRPLNDTFEVGVATEALYAVSSREKPEAEQRFSIAVENTSFRNLELEIEFEYRMEDYARDLGHEFFIVTGVSLEL</sequence>
<protein>
    <recommendedName>
        <fullName evidence="3">DUF2490 domain-containing protein</fullName>
    </recommendedName>
</protein>
<dbReference type="Proteomes" id="UP000610456">
    <property type="component" value="Unassembled WGS sequence"/>
</dbReference>
<reference evidence="1" key="2">
    <citation type="submission" date="2020-09" db="EMBL/GenBank/DDBJ databases">
        <authorList>
            <person name="Sun Q."/>
            <person name="Kim S."/>
        </authorList>
    </citation>
    <scope>NUCLEOTIDE SEQUENCE</scope>
    <source>
        <strain evidence="1">KCTC 12719</strain>
    </source>
</reference>
<dbReference type="InterPro" id="IPR019619">
    <property type="entry name" value="DUF2490"/>
</dbReference>
<evidence type="ECO:0008006" key="3">
    <source>
        <dbReference type="Google" id="ProtNLM"/>
    </source>
</evidence>
<name>A0A918SC68_9FLAO</name>
<accession>A0A918SC68</accession>
<keyword evidence="2" id="KW-1185">Reference proteome</keyword>
<dbReference type="AlphaFoldDB" id="A0A918SC68"/>
<proteinExistence type="predicted"/>
<evidence type="ECO:0000313" key="2">
    <source>
        <dbReference type="Proteomes" id="UP000610456"/>
    </source>
</evidence>
<organism evidence="1 2">
    <name type="scientific">Salinimicrobium marinum</name>
    <dbReference type="NCBI Taxonomy" id="680283"/>
    <lineage>
        <taxon>Bacteria</taxon>
        <taxon>Pseudomonadati</taxon>
        <taxon>Bacteroidota</taxon>
        <taxon>Flavobacteriia</taxon>
        <taxon>Flavobacteriales</taxon>
        <taxon>Flavobacteriaceae</taxon>
        <taxon>Salinimicrobium</taxon>
    </lineage>
</organism>
<dbReference type="EMBL" id="BMXB01000003">
    <property type="protein sequence ID" value="GHA33777.1"/>
    <property type="molecule type" value="Genomic_DNA"/>
</dbReference>
<gene>
    <name evidence="1" type="ORF">GCM10007103_14160</name>
</gene>
<evidence type="ECO:0000313" key="1">
    <source>
        <dbReference type="EMBL" id="GHA33777.1"/>
    </source>
</evidence>
<reference evidence="1" key="1">
    <citation type="journal article" date="2014" name="Int. J. Syst. Evol. Microbiol.">
        <title>Complete genome sequence of Corynebacterium casei LMG S-19264T (=DSM 44701T), isolated from a smear-ripened cheese.</title>
        <authorList>
            <consortium name="US DOE Joint Genome Institute (JGI-PGF)"/>
            <person name="Walter F."/>
            <person name="Albersmeier A."/>
            <person name="Kalinowski J."/>
            <person name="Ruckert C."/>
        </authorList>
    </citation>
    <scope>NUCLEOTIDE SEQUENCE</scope>
    <source>
        <strain evidence="1">KCTC 12719</strain>
    </source>
</reference>
<dbReference type="Pfam" id="PF10677">
    <property type="entry name" value="DUF2490"/>
    <property type="match status" value="1"/>
</dbReference>
<comment type="caution">
    <text evidence="1">The sequence shown here is derived from an EMBL/GenBank/DDBJ whole genome shotgun (WGS) entry which is preliminary data.</text>
</comment>